<accession>A0A8F5BVC0</accession>
<name>A0A8F5BVC0_9CREN</name>
<gene>
    <name evidence="1" type="ORF">J5U21_01778</name>
</gene>
<evidence type="ECO:0000313" key="1">
    <source>
        <dbReference type="EMBL" id="QXJ32127.1"/>
    </source>
</evidence>
<dbReference type="Proteomes" id="UP000693941">
    <property type="component" value="Chromosome"/>
</dbReference>
<proteinExistence type="predicted"/>
<evidence type="ECO:0000313" key="2">
    <source>
        <dbReference type="Proteomes" id="UP000693941"/>
    </source>
</evidence>
<organism evidence="1 2">
    <name type="scientific">Saccharolobus shibatae</name>
    <dbReference type="NCBI Taxonomy" id="2286"/>
    <lineage>
        <taxon>Archaea</taxon>
        <taxon>Thermoproteota</taxon>
        <taxon>Thermoprotei</taxon>
        <taxon>Sulfolobales</taxon>
        <taxon>Sulfolobaceae</taxon>
        <taxon>Saccharolobus</taxon>
    </lineage>
</organism>
<protein>
    <submittedName>
        <fullName evidence="1">Uncharacterized protein</fullName>
    </submittedName>
</protein>
<dbReference type="EMBL" id="CP077715">
    <property type="protein sequence ID" value="QXJ32127.1"/>
    <property type="molecule type" value="Genomic_DNA"/>
</dbReference>
<dbReference type="AlphaFoldDB" id="A0A8F5BVC0"/>
<reference evidence="1" key="1">
    <citation type="journal article" date="2021" name="Environ. Microbiol.">
        <title>New insights into the diversity and evolution of the archaeal mobilome from three complete genomes of Saccharolobus shibatae.</title>
        <authorList>
            <person name="Medvedeva S."/>
            <person name="Brandt D."/>
            <person name="Cvirkaite-Krupovic V."/>
            <person name="Liu Y."/>
            <person name="Severinov K."/>
            <person name="Ishino S."/>
            <person name="Ishino Y."/>
            <person name="Prangishvili D."/>
            <person name="Kalinowski J."/>
            <person name="Krupovic M."/>
        </authorList>
    </citation>
    <scope>NUCLEOTIDE SEQUENCE</scope>
    <source>
        <strain evidence="1">BEU9</strain>
    </source>
</reference>
<sequence length="74" mass="8569">MTNIITFQFYSRLSGGGGSGGPSFSPNYFQFYSRLSKVEETPDPIIVIYNFQFYSRLSDALLILYYNIIFLLYL</sequence>